<evidence type="ECO:0000313" key="3">
    <source>
        <dbReference type="Proteomes" id="UP001189429"/>
    </source>
</evidence>
<reference evidence="2" key="1">
    <citation type="submission" date="2023-10" db="EMBL/GenBank/DDBJ databases">
        <authorList>
            <person name="Chen Y."/>
            <person name="Shah S."/>
            <person name="Dougan E. K."/>
            <person name="Thang M."/>
            <person name="Chan C."/>
        </authorList>
    </citation>
    <scope>NUCLEOTIDE SEQUENCE [LARGE SCALE GENOMIC DNA]</scope>
</reference>
<sequence length="217" mass="23973">SIDDYVHRIGRTARGKDGRGHALVFFEYWHRDPFVAMQLIEVLQNAKQAVPDELKRIAGEVARGQRDDVPELYVDTAPKPAPPTRQELEQRLGGAFRRLNLRRAAAAPAAEPAAGGRPGAEARSGGSGAGPSVGEPVTPPAAAEGAPEAHHGRQEDAPSGPAWRRFSTGDGRGCWWWCEERGDWFLEADPGDWRKFSDPASGRHYWWRDDAAWFWIG</sequence>
<accession>A0ABN9QQN0</accession>
<protein>
    <recommendedName>
        <fullName evidence="4">Helicase C-terminal domain-containing protein</fullName>
    </recommendedName>
</protein>
<evidence type="ECO:0000256" key="1">
    <source>
        <dbReference type="SAM" id="MobiDB-lite"/>
    </source>
</evidence>
<organism evidence="2 3">
    <name type="scientific">Prorocentrum cordatum</name>
    <dbReference type="NCBI Taxonomy" id="2364126"/>
    <lineage>
        <taxon>Eukaryota</taxon>
        <taxon>Sar</taxon>
        <taxon>Alveolata</taxon>
        <taxon>Dinophyceae</taxon>
        <taxon>Prorocentrales</taxon>
        <taxon>Prorocentraceae</taxon>
        <taxon>Prorocentrum</taxon>
    </lineage>
</organism>
<evidence type="ECO:0008006" key="4">
    <source>
        <dbReference type="Google" id="ProtNLM"/>
    </source>
</evidence>
<dbReference type="Proteomes" id="UP001189429">
    <property type="component" value="Unassembled WGS sequence"/>
</dbReference>
<feature type="region of interest" description="Disordered" evidence="1">
    <location>
        <begin position="106"/>
        <end position="165"/>
    </location>
</feature>
<dbReference type="Gene3D" id="3.40.50.300">
    <property type="entry name" value="P-loop containing nucleotide triphosphate hydrolases"/>
    <property type="match status" value="1"/>
</dbReference>
<evidence type="ECO:0000313" key="2">
    <source>
        <dbReference type="EMBL" id="CAK0805906.1"/>
    </source>
</evidence>
<gene>
    <name evidence="2" type="ORF">PCOR1329_LOCUS12313</name>
</gene>
<name>A0ABN9QQN0_9DINO</name>
<proteinExistence type="predicted"/>
<feature type="non-terminal residue" evidence="2">
    <location>
        <position position="1"/>
    </location>
</feature>
<keyword evidence="3" id="KW-1185">Reference proteome</keyword>
<comment type="caution">
    <text evidence="2">The sequence shown here is derived from an EMBL/GenBank/DDBJ whole genome shotgun (WGS) entry which is preliminary data.</text>
</comment>
<dbReference type="EMBL" id="CAUYUJ010003586">
    <property type="protein sequence ID" value="CAK0805906.1"/>
    <property type="molecule type" value="Genomic_DNA"/>
</dbReference>
<feature type="compositionally biased region" description="Low complexity" evidence="1">
    <location>
        <begin position="106"/>
        <end position="124"/>
    </location>
</feature>
<feature type="compositionally biased region" description="Basic and acidic residues" evidence="1">
    <location>
        <begin position="147"/>
        <end position="156"/>
    </location>
</feature>
<dbReference type="InterPro" id="IPR027417">
    <property type="entry name" value="P-loop_NTPase"/>
</dbReference>
<feature type="compositionally biased region" description="Low complexity" evidence="1">
    <location>
        <begin position="132"/>
        <end position="146"/>
    </location>
</feature>